<name>A0A9D1R0M9_9BACT</name>
<dbReference type="SUPFAM" id="SSF52540">
    <property type="entry name" value="P-loop containing nucleoside triphosphate hydrolases"/>
    <property type="match status" value="1"/>
</dbReference>
<evidence type="ECO:0000256" key="1">
    <source>
        <dbReference type="ARBA" id="ARBA00022741"/>
    </source>
</evidence>
<feature type="domain" description="ABC transporter" evidence="3">
    <location>
        <begin position="5"/>
        <end position="247"/>
    </location>
</feature>
<evidence type="ECO:0000259" key="3">
    <source>
        <dbReference type="PROSITE" id="PS50893"/>
    </source>
</evidence>
<evidence type="ECO:0000313" key="5">
    <source>
        <dbReference type="Proteomes" id="UP000824264"/>
    </source>
</evidence>
<keyword evidence="1" id="KW-0547">Nucleotide-binding</keyword>
<keyword evidence="2 4" id="KW-0067">ATP-binding</keyword>
<dbReference type="PROSITE" id="PS50893">
    <property type="entry name" value="ABC_TRANSPORTER_2"/>
    <property type="match status" value="1"/>
</dbReference>
<dbReference type="InterPro" id="IPR003593">
    <property type="entry name" value="AAA+_ATPase"/>
</dbReference>
<dbReference type="EMBL" id="DXGI01000149">
    <property type="protein sequence ID" value="HIW78338.1"/>
    <property type="molecule type" value="Genomic_DNA"/>
</dbReference>
<dbReference type="PROSITE" id="PS00211">
    <property type="entry name" value="ABC_TRANSPORTER_1"/>
    <property type="match status" value="1"/>
</dbReference>
<dbReference type="AlphaFoldDB" id="A0A9D1R0M9"/>
<organism evidence="4 5">
    <name type="scientific">Candidatus Bilophila faecipullorum</name>
    <dbReference type="NCBI Taxonomy" id="2838482"/>
    <lineage>
        <taxon>Bacteria</taxon>
        <taxon>Pseudomonadati</taxon>
        <taxon>Thermodesulfobacteriota</taxon>
        <taxon>Desulfovibrionia</taxon>
        <taxon>Desulfovibrionales</taxon>
        <taxon>Desulfovibrionaceae</taxon>
        <taxon>Bilophila</taxon>
    </lineage>
</organism>
<dbReference type="Gene3D" id="3.40.50.300">
    <property type="entry name" value="P-loop containing nucleotide triphosphate hydrolases"/>
    <property type="match status" value="1"/>
</dbReference>
<comment type="caution">
    <text evidence="4">The sequence shown here is derived from an EMBL/GenBank/DDBJ whole genome shotgun (WGS) entry which is preliminary data.</text>
</comment>
<evidence type="ECO:0000256" key="2">
    <source>
        <dbReference type="ARBA" id="ARBA00022840"/>
    </source>
</evidence>
<proteinExistence type="predicted"/>
<gene>
    <name evidence="4" type="ORF">H9874_04240</name>
</gene>
<dbReference type="InterPro" id="IPR017871">
    <property type="entry name" value="ABC_transporter-like_CS"/>
</dbReference>
<dbReference type="InterPro" id="IPR003439">
    <property type="entry name" value="ABC_transporter-like_ATP-bd"/>
</dbReference>
<accession>A0A9D1R0M9</accession>
<dbReference type="PANTHER" id="PTHR43790">
    <property type="entry name" value="CARBOHYDRATE TRANSPORT ATP-BINDING PROTEIN MG119-RELATED"/>
    <property type="match status" value="1"/>
</dbReference>
<dbReference type="CDD" id="cd03216">
    <property type="entry name" value="ABC_Carb_Monos_I"/>
    <property type="match status" value="1"/>
</dbReference>
<sequence>MIMLLQVRGLCKSFGAVAALRHADLDIREGEVVALLGDNGAGKSTFVRLLSGAARPDAGTFLFDGRPVPLNRYTVRRARERGIETVHQDRCLCEGQSLWRNLFVGRHLRTRFGFIDTRREREATSRLLEEWLGLGGAGLDPDAEVRVLSGGERQALALGRAMYFGARLVILDEPTTALSLKEVNRVLDFIRTLRDKGRSVLLVSHHVQQAYAVADRFVFMDKGRTVDEVSREATNPTDLTERLLALAEGGAA</sequence>
<dbReference type="GO" id="GO:0005524">
    <property type="term" value="F:ATP binding"/>
    <property type="evidence" value="ECO:0007669"/>
    <property type="project" value="UniProtKB-KW"/>
</dbReference>
<reference evidence="4" key="2">
    <citation type="submission" date="2021-04" db="EMBL/GenBank/DDBJ databases">
        <authorList>
            <person name="Gilroy R."/>
        </authorList>
    </citation>
    <scope>NUCLEOTIDE SEQUENCE</scope>
    <source>
        <strain evidence="4">ChiSxjej5B17-1746</strain>
    </source>
</reference>
<evidence type="ECO:0000313" key="4">
    <source>
        <dbReference type="EMBL" id="HIW78338.1"/>
    </source>
</evidence>
<protein>
    <submittedName>
        <fullName evidence="4">ATP-binding cassette domain-containing protein</fullName>
    </submittedName>
</protein>
<dbReference type="InterPro" id="IPR027417">
    <property type="entry name" value="P-loop_NTPase"/>
</dbReference>
<dbReference type="Proteomes" id="UP000824264">
    <property type="component" value="Unassembled WGS sequence"/>
</dbReference>
<dbReference type="SMART" id="SM00382">
    <property type="entry name" value="AAA"/>
    <property type="match status" value="1"/>
</dbReference>
<reference evidence="4" key="1">
    <citation type="journal article" date="2021" name="PeerJ">
        <title>Extensive microbial diversity within the chicken gut microbiome revealed by metagenomics and culture.</title>
        <authorList>
            <person name="Gilroy R."/>
            <person name="Ravi A."/>
            <person name="Getino M."/>
            <person name="Pursley I."/>
            <person name="Horton D.L."/>
            <person name="Alikhan N.F."/>
            <person name="Baker D."/>
            <person name="Gharbi K."/>
            <person name="Hall N."/>
            <person name="Watson M."/>
            <person name="Adriaenssens E.M."/>
            <person name="Foster-Nyarko E."/>
            <person name="Jarju S."/>
            <person name="Secka A."/>
            <person name="Antonio M."/>
            <person name="Oren A."/>
            <person name="Chaudhuri R.R."/>
            <person name="La Ragione R."/>
            <person name="Hildebrand F."/>
            <person name="Pallen M.J."/>
        </authorList>
    </citation>
    <scope>NUCLEOTIDE SEQUENCE</scope>
    <source>
        <strain evidence="4">ChiSxjej5B17-1746</strain>
    </source>
</reference>
<dbReference type="GO" id="GO:0016887">
    <property type="term" value="F:ATP hydrolysis activity"/>
    <property type="evidence" value="ECO:0007669"/>
    <property type="project" value="InterPro"/>
</dbReference>
<dbReference type="InterPro" id="IPR050107">
    <property type="entry name" value="ABC_carbohydrate_import_ATPase"/>
</dbReference>
<dbReference type="PANTHER" id="PTHR43790:SF8">
    <property type="entry name" value="SUGAR ABC TRANSPORTER ATP-BINDING PROTEIN"/>
    <property type="match status" value="1"/>
</dbReference>
<dbReference type="Pfam" id="PF00005">
    <property type="entry name" value="ABC_tran"/>
    <property type="match status" value="1"/>
</dbReference>